<organism evidence="5 6">
    <name type="scientific">Taenia crassiceps</name>
    <dbReference type="NCBI Taxonomy" id="6207"/>
    <lineage>
        <taxon>Eukaryota</taxon>
        <taxon>Metazoa</taxon>
        <taxon>Spiralia</taxon>
        <taxon>Lophotrochozoa</taxon>
        <taxon>Platyhelminthes</taxon>
        <taxon>Cestoda</taxon>
        <taxon>Eucestoda</taxon>
        <taxon>Cyclophyllidea</taxon>
        <taxon>Taeniidae</taxon>
        <taxon>Taenia</taxon>
    </lineage>
</organism>
<dbReference type="SMART" id="SM00985">
    <property type="entry name" value="UBA_e1_C"/>
    <property type="match status" value="1"/>
</dbReference>
<evidence type="ECO:0000256" key="3">
    <source>
        <dbReference type="ARBA" id="ARBA00022598"/>
    </source>
</evidence>
<dbReference type="InterPro" id="IPR000011">
    <property type="entry name" value="UBQ/SUMO-activ_enz_E1-like"/>
</dbReference>
<comment type="pathway">
    <text evidence="1">Protein modification; protein ubiquitination.</text>
</comment>
<protein>
    <submittedName>
        <fullName evidence="5">Ubiquitin-like modifier-activating enzyme 6</fullName>
    </submittedName>
</protein>
<evidence type="ECO:0000259" key="4">
    <source>
        <dbReference type="SMART" id="SM00985"/>
    </source>
</evidence>
<dbReference type="Gene3D" id="3.40.50.12550">
    <property type="entry name" value="Ubiquitin-activating enzyme E1, inactive adenylation domain, subdomain 2"/>
    <property type="match status" value="1"/>
</dbReference>
<dbReference type="Pfam" id="PF10585">
    <property type="entry name" value="UBA_E1_SCCH"/>
    <property type="match status" value="1"/>
</dbReference>
<evidence type="ECO:0000313" key="6">
    <source>
        <dbReference type="Proteomes" id="UP001651158"/>
    </source>
</evidence>
<dbReference type="PRINTS" id="PR01849">
    <property type="entry name" value="UBIQUITINACT"/>
</dbReference>
<comment type="similarity">
    <text evidence="2">Belongs to the ubiquitin-activating E1 family.</text>
</comment>
<dbReference type="Pfam" id="PF09358">
    <property type="entry name" value="E1_UFD"/>
    <property type="match status" value="1"/>
</dbReference>
<gene>
    <name evidence="5" type="ORF">TcWFU_002403</name>
</gene>
<dbReference type="Proteomes" id="UP001651158">
    <property type="component" value="Unassembled WGS sequence"/>
</dbReference>
<feature type="domain" description="Ubiquitin-activating enzyme E1 C-terminal" evidence="4">
    <location>
        <begin position="1152"/>
        <end position="1273"/>
    </location>
</feature>
<dbReference type="InterPro" id="IPR019572">
    <property type="entry name" value="UBA_E1_SCCH"/>
</dbReference>
<dbReference type="InterPro" id="IPR035985">
    <property type="entry name" value="Ubiquitin-activating_enz"/>
</dbReference>
<dbReference type="Gene3D" id="2.40.30.180">
    <property type="entry name" value="Ubiquitin-activating enzyme E1, FCCH domain"/>
    <property type="match status" value="1"/>
</dbReference>
<dbReference type="Gene3D" id="3.40.50.720">
    <property type="entry name" value="NAD(P)-binding Rossmann-like Domain"/>
    <property type="match status" value="2"/>
</dbReference>
<dbReference type="Pfam" id="PF00899">
    <property type="entry name" value="ThiF"/>
    <property type="match status" value="2"/>
</dbReference>
<sequence>MPSLLEERRPKEIDDSFYSRQRYVIGDDAMRRLSDSVVLLCGLGGVGIEIAKNLVLAGVRELILDDSTVCSAEDLAGQFYIRPEDIAQNRTRAEASKQRLAALNPYVRVSITTHPLTASGVEMAQEIKNSFACKLHCMVITDTHLFFAALLNNYCRQHHIKFVYANTIGVFGNVFCDFGSNIKFGPPDEEPPSTFFIESIENAEKPKLVIRGSDQHKLSGGGLVTFHEVAGMEELNGQIVQVKEISPRVLELDVDTRNFGKFTGNGLATEVKQALEITHLPLAKQLKDPKLSVVDLANPDSAVQMHVAFIALMAFIYVRKQLPKPWSKKDAALFLKLAERFCLPNLKIDTDLLRGICFTSRGQLPPLCSFFGGVAAQEVIKAVTHRFTPLTQWMYFGVDSLIPSEVPRNSGLSMDPRYGPLIRCIGPQNMRKVAMASAFMVGCGAIGCELLKNLALMGLASGAPQAAASELSSNLSNSANSPSLDDETSAISSEIVDNDGEEFMPLIIRDFRHMVIELSHLGMELGVIRPHQLDHGDTFPVVDSDLQSTSAASLDMPAMGTAHSSSAVPALLTDISTGVVTAVAGPQGESVTELLDDENFAPLGSPATSSSTGFYRIDERELLRLPMITRVSSQSDYDADVESMAQQTFSCPQPTTAVTITTTDANTNACDSPCITITDMDHIEKSNLNRQFLFHSKHVGQAKSAVAAESIQQINPALRVVALQEKLDSDTGEVFTDDFLKVAASGQDKSGPPIVLAALDNIKGRRYLDTRCVANRLAMFDSGTQGTKGHTQVILPGITESYSSQNDPPEDDGEGASDVVPYCTLKSFPAKMSDCVEWAREKFFTQFTLKPQGLDRLLRAFGYSRKELRDALKPMLTQDPLDWRSNGTTPRNVLQSLSTPQLAFLNSRPRTWKECVCLAREKFEKYFTHKALHLLHKFPADKVLEGGEPFWQLPRRKPRPLTFDALNKLHVDFVWSFARLLGKQMGIQIPTASMSAVPVSFVKEALIDFTPKPYVQSDKEVIVDTSVSRPTPSTSPSPCIVASNEFYVQLEIAITQMGDPDRRLACQPIEFDKDNENDGHIDFIVAATNLRAAMYGLPEAERFEVKRIAGRIIPAIATTTAAVAGLVSLEVLKYICFSGTPSEVECLTNYSRNNFVNLSLPSVLSVSPGLCAAKNLPNNTHFTVWDRWEMKLPTKKSTLKEFIELVKSKNGLDVSLITQNCRPIYMTLLPNFKCNLYKPMLSLLKYAPKDTYVDLVVAYEGDSDGDDIEGPPFRLVLPVD</sequence>
<accession>A0ABR4QCY9</accession>
<dbReference type="InterPro" id="IPR045886">
    <property type="entry name" value="ThiF/MoeB/HesA"/>
</dbReference>
<reference evidence="5 6" key="1">
    <citation type="journal article" date="2022" name="Front. Cell. Infect. Microbiol.">
        <title>The Genomes of Two Strains of Taenia crassiceps the Animal Model for the Study of Human Cysticercosis.</title>
        <authorList>
            <person name="Bobes R.J."/>
            <person name="Estrada K."/>
            <person name="Rios-Valencia D.G."/>
            <person name="Calderon-Gallegos A."/>
            <person name="de la Torre P."/>
            <person name="Carrero J.C."/>
            <person name="Sanchez-Flores A."/>
            <person name="Laclette J.P."/>
        </authorList>
    </citation>
    <scope>NUCLEOTIDE SEQUENCE [LARGE SCALE GENOMIC DNA]</scope>
    <source>
        <strain evidence="5">WFUcys</strain>
    </source>
</reference>
<evidence type="ECO:0000256" key="1">
    <source>
        <dbReference type="ARBA" id="ARBA00004906"/>
    </source>
</evidence>
<name>A0ABR4QCY9_9CEST</name>
<keyword evidence="3" id="KW-0436">Ligase</keyword>
<dbReference type="InterPro" id="IPR042063">
    <property type="entry name" value="Ubi_acti_E1_SCCH"/>
</dbReference>
<dbReference type="InterPro" id="IPR042449">
    <property type="entry name" value="Ub-E1_IAD_1"/>
</dbReference>
<dbReference type="PANTHER" id="PTHR10953">
    <property type="entry name" value="UBIQUITIN-ACTIVATING ENZYME E1"/>
    <property type="match status" value="1"/>
</dbReference>
<dbReference type="PANTHER" id="PTHR10953:SF186">
    <property type="entry name" value="UBIQUITIN-LIKE MODIFIER-ACTIVATING ENZYME 6"/>
    <property type="match status" value="1"/>
</dbReference>
<dbReference type="SUPFAM" id="SSF69572">
    <property type="entry name" value="Activating enzymes of the ubiquitin-like proteins"/>
    <property type="match status" value="3"/>
</dbReference>
<dbReference type="InterPro" id="IPR000594">
    <property type="entry name" value="ThiF_NAD_FAD-bd"/>
</dbReference>
<dbReference type="InterPro" id="IPR042302">
    <property type="entry name" value="E1_FCCH_sf"/>
</dbReference>
<dbReference type="InterPro" id="IPR018965">
    <property type="entry name" value="Ub-activating_enz_E1_C"/>
</dbReference>
<dbReference type="EMBL" id="JAKROA010000004">
    <property type="protein sequence ID" value="KAL5107445.1"/>
    <property type="molecule type" value="Genomic_DNA"/>
</dbReference>
<dbReference type="Gene3D" id="3.50.50.80">
    <property type="entry name" value="Ubiquitin-activating enzyme E1, inactive adenylation domain, subdomain 1"/>
    <property type="match status" value="1"/>
</dbReference>
<evidence type="ECO:0000313" key="5">
    <source>
        <dbReference type="EMBL" id="KAL5107445.1"/>
    </source>
</evidence>
<comment type="caution">
    <text evidence="5">The sequence shown here is derived from an EMBL/GenBank/DDBJ whole genome shotgun (WGS) entry which is preliminary data.</text>
</comment>
<keyword evidence="6" id="KW-1185">Reference proteome</keyword>
<proteinExistence type="inferred from homology"/>
<dbReference type="Gene3D" id="1.10.10.2660">
    <property type="entry name" value="Ubiquitin-activating enzyme E1, SCCH domain"/>
    <property type="match status" value="1"/>
</dbReference>
<evidence type="ECO:0000256" key="2">
    <source>
        <dbReference type="ARBA" id="ARBA00005673"/>
    </source>
</evidence>